<comment type="subcellular location">
    <subcellularLocation>
        <location evidence="1">Membrane</location>
        <topology evidence="1">Multi-pass membrane protein</topology>
    </subcellularLocation>
</comment>
<sequence length="1403" mass="152612">MKLLIFYVVPIAQLAWYLQQAHCTTCSYSCLQRYTTGCWFWSRCSMYRSSTCYRCCQGWSGSTASGCSTPICSPSCTNGGRCTAPDYCSNCNRGFYSPHCSRCSAISNCLDVYCNSATDQRCGACDGDYGTQFGSAYKLSADQRRCIKQCSWRTNSNACYPGSCTNGLCTCKSGFSGTDCRTLATSQRPTTSEYRGSLIKGTTTVESPAVQGSTTTVYTDVTNFTSIRVLWTTSYQPTGLPELPLYIQRVNLGIVSARVTVYAHLARGQLLHIGSRSCSSAGSPSNPASNLVVCEANFDIDYSSWSPSTGDVLRYTVYSSSGGHMKLFNRDSNSNILTRYYSSRQTSATATFTFALDGPSHCVGTTSCRNSMLSVESNVVTEPNITITWDDWTDSHAGIKEYNLEVRHLSGTSGDEMTEILVNPPVYGGVSESGQMVTLPSAGVYSVVLSVVDNVANVRRSRRFVFFDDDQNDVVVEPVSSMRLLSADGVTEYKWLTVSDWAPSQAPLVRLDWQGHFVNSKHVSQGLLKPIGPYTNGTIDADYDQYFGQRGREAIPNAGGVTEFRVLFDIDQTSGTTIVEPSIDNSDTWLNVGTDTNLIYTNQTSVRDGDSIRFWVEARDLAGHFSRDNLLIHVDSSPPVIEDVGLVVDLNSVSVKFRTFDKHSGLLAVEWRLFENQTSTVSSFGNETVTIVNMTENNASCSTTDCVCTPLGDCYATAYRFMPTVPSIVHDLNFVIKLTVTNQAGLVTNETVKLSVTAENVKKYSESLVSITNDTSSIDENSVLSAADLLDSIVGVQDTSPEVTENVVKTVNNLLQVDEGRLGTADEVANSSSRIVKSLGRQISNALAAGQNVSLVTSNLAVEARTFRPSTLERGVGFAAVKGENGTSYFDEDAVNVYESGQEVPVAEAAVSIQLPADIVNKSSEDDSIPVSFVVYQSSKLFRSGRTSNSSSTLPASFIESRVIAANVEGRRITNLPPDAPVVIAFLQDKLMSIPDRQTTECVFWDFDLRAGIGEWSSEGCRESSPVGGRTVCHCSHATNFAVLVNIHGPKHTSFALDVFSKIGSSLSIAGLSITIALYLAIRSLRTLKASRILISFCCSLLLLYLVFLAGIEQTSSRSGCIAAAVLMHYFALTSMAWMGVEAANLYLKLVKVFNSDVSHFFIKASLVAWGLPAVVIVIILAVDYRVYDSEDRCFLKPGTAFYVGQLLIIGLVFLFNLVVFALVFRKLTCVAGRVKGSPGESNRDMVARRLKAMVSVAVLLGLTWVFGLLSVWGTVSFAFQVLFCICNSLQGLFVFLLFVVRQEKVSEGLGNLRRGWRERPLDRSTANSRLTASKTSVIITKWSRKNDSVNSDGHENIAVATFEDAAHPQLTPPSGQGHTEAAPGHNKTDTPTTKEGSDAPAN</sequence>
<evidence type="ECO:0000256" key="3">
    <source>
        <dbReference type="ARBA" id="ARBA00022989"/>
    </source>
</evidence>
<evidence type="ECO:0000313" key="11">
    <source>
        <dbReference type="Proteomes" id="UP000694845"/>
    </source>
</evidence>
<dbReference type="RefSeq" id="XP_022088080.1">
    <property type="nucleotide sequence ID" value="XM_022232388.1"/>
</dbReference>
<dbReference type="InterPro" id="IPR017981">
    <property type="entry name" value="GPCR_2-like_7TM"/>
</dbReference>
<dbReference type="PRINTS" id="PR00249">
    <property type="entry name" value="GPCRSECRETIN"/>
</dbReference>
<dbReference type="SUPFAM" id="SSF81321">
    <property type="entry name" value="Family A G protein-coupled receptor-like"/>
    <property type="match status" value="1"/>
</dbReference>
<dbReference type="InterPro" id="IPR053066">
    <property type="entry name" value="ADGR_G7"/>
</dbReference>
<feature type="region of interest" description="Disordered" evidence="6">
    <location>
        <begin position="1361"/>
        <end position="1403"/>
    </location>
</feature>
<dbReference type="PROSITE" id="PS50261">
    <property type="entry name" value="G_PROTEIN_RECEP_F2_4"/>
    <property type="match status" value="1"/>
</dbReference>
<feature type="domain" description="G-protein coupled receptors family 2 profile 2" evidence="10">
    <location>
        <begin position="1057"/>
        <end position="1303"/>
    </location>
</feature>
<dbReference type="RefSeq" id="XP_022088078.1">
    <property type="nucleotide sequence ID" value="XM_022232386.1"/>
</dbReference>
<dbReference type="InterPro" id="IPR058808">
    <property type="entry name" value="GAIN_ADGRA2/3"/>
</dbReference>
<keyword evidence="5" id="KW-1015">Disulfide bond</keyword>
<gene>
    <name evidence="12 13 14 15" type="primary">LOC110977874</name>
</gene>
<dbReference type="InterPro" id="IPR000203">
    <property type="entry name" value="GPS"/>
</dbReference>
<evidence type="ECO:0000256" key="2">
    <source>
        <dbReference type="ARBA" id="ARBA00022692"/>
    </source>
</evidence>
<dbReference type="PANTHER" id="PTHR47767">
    <property type="entry name" value="ADHESION G PROTEIN-COUPLED RECEPTOR G7"/>
    <property type="match status" value="1"/>
</dbReference>
<dbReference type="RefSeq" id="XP_022088077.1">
    <property type="nucleotide sequence ID" value="XM_022232385.1"/>
</dbReference>
<dbReference type="InterPro" id="IPR057244">
    <property type="entry name" value="GAIN_B"/>
</dbReference>
<dbReference type="CDD" id="cd15040">
    <property type="entry name" value="7tmB2_Adhesion"/>
    <property type="match status" value="1"/>
</dbReference>
<evidence type="ECO:0000313" key="14">
    <source>
        <dbReference type="RefSeq" id="XP_022088079.1"/>
    </source>
</evidence>
<dbReference type="Gene3D" id="2.60.220.50">
    <property type="match status" value="1"/>
</dbReference>
<organism evidence="11 14">
    <name type="scientific">Acanthaster planci</name>
    <name type="common">Crown-of-thorns starfish</name>
    <dbReference type="NCBI Taxonomy" id="133434"/>
    <lineage>
        <taxon>Eukaryota</taxon>
        <taxon>Metazoa</taxon>
        <taxon>Echinodermata</taxon>
        <taxon>Eleutherozoa</taxon>
        <taxon>Asterozoa</taxon>
        <taxon>Asteroidea</taxon>
        <taxon>Valvatacea</taxon>
        <taxon>Valvatida</taxon>
        <taxon>Acanthasteridae</taxon>
        <taxon>Acanthaster</taxon>
    </lineage>
</organism>
<evidence type="ECO:0000313" key="15">
    <source>
        <dbReference type="RefSeq" id="XP_022088080.1"/>
    </source>
</evidence>
<dbReference type="Gene3D" id="1.20.1070.10">
    <property type="entry name" value="Rhodopsin 7-helix transmembrane proteins"/>
    <property type="match status" value="1"/>
</dbReference>
<evidence type="ECO:0000313" key="12">
    <source>
        <dbReference type="RefSeq" id="XP_022088077.1"/>
    </source>
</evidence>
<feature type="chain" id="PRO_5044665502" evidence="8">
    <location>
        <begin position="24"/>
        <end position="1403"/>
    </location>
</feature>
<feature type="signal peptide" evidence="8">
    <location>
        <begin position="1"/>
        <end position="23"/>
    </location>
</feature>
<dbReference type="PROSITE" id="PS50221">
    <property type="entry name" value="GAIN_B"/>
    <property type="match status" value="1"/>
</dbReference>
<reference evidence="12 13" key="1">
    <citation type="submission" date="2025-04" db="UniProtKB">
        <authorList>
            <consortium name="RefSeq"/>
        </authorList>
    </citation>
    <scope>IDENTIFICATION</scope>
</reference>
<dbReference type="Pfam" id="PF26588">
    <property type="entry name" value="GAIN_ADGRA3"/>
    <property type="match status" value="1"/>
</dbReference>
<accession>A0A8B7Y4G6</accession>
<dbReference type="GO" id="GO:0004930">
    <property type="term" value="F:G protein-coupled receptor activity"/>
    <property type="evidence" value="ECO:0007669"/>
    <property type="project" value="InterPro"/>
</dbReference>
<evidence type="ECO:0000256" key="8">
    <source>
        <dbReference type="SAM" id="SignalP"/>
    </source>
</evidence>
<dbReference type="Gene3D" id="2.10.25.10">
    <property type="entry name" value="Laminin"/>
    <property type="match status" value="1"/>
</dbReference>
<dbReference type="GO" id="GO:0007166">
    <property type="term" value="P:cell surface receptor signaling pathway"/>
    <property type="evidence" value="ECO:0007669"/>
    <property type="project" value="InterPro"/>
</dbReference>
<evidence type="ECO:0000259" key="9">
    <source>
        <dbReference type="PROSITE" id="PS50221"/>
    </source>
</evidence>
<keyword evidence="3 7" id="KW-1133">Transmembrane helix</keyword>
<feature type="transmembrane region" description="Helical" evidence="7">
    <location>
        <begin position="1122"/>
        <end position="1141"/>
    </location>
</feature>
<evidence type="ECO:0000256" key="6">
    <source>
        <dbReference type="SAM" id="MobiDB-lite"/>
    </source>
</evidence>
<evidence type="ECO:0000256" key="1">
    <source>
        <dbReference type="ARBA" id="ARBA00004141"/>
    </source>
</evidence>
<dbReference type="Pfam" id="PF01825">
    <property type="entry name" value="GPS"/>
    <property type="match status" value="1"/>
</dbReference>
<evidence type="ECO:0000256" key="5">
    <source>
        <dbReference type="ARBA" id="ARBA00023157"/>
    </source>
</evidence>
<feature type="transmembrane region" description="Helical" evidence="7">
    <location>
        <begin position="1093"/>
        <end position="1110"/>
    </location>
</feature>
<keyword evidence="2 7" id="KW-0812">Transmembrane</keyword>
<evidence type="ECO:0000256" key="4">
    <source>
        <dbReference type="ARBA" id="ARBA00023136"/>
    </source>
</evidence>
<feature type="transmembrane region" description="Helical" evidence="7">
    <location>
        <begin position="1063"/>
        <end position="1081"/>
    </location>
</feature>
<keyword evidence="11" id="KW-1185">Reference proteome</keyword>
<dbReference type="InterPro" id="IPR046338">
    <property type="entry name" value="GAIN_dom_sf"/>
</dbReference>
<dbReference type="OrthoDB" id="1100386at2759"/>
<feature type="domain" description="GAIN-B" evidence="9">
    <location>
        <begin position="888"/>
        <end position="1051"/>
    </location>
</feature>
<feature type="transmembrane region" description="Helical" evidence="7">
    <location>
        <begin position="1253"/>
        <end position="1273"/>
    </location>
</feature>
<feature type="transmembrane region" description="Helical" evidence="7">
    <location>
        <begin position="1279"/>
        <end position="1301"/>
    </location>
</feature>
<dbReference type="PANTHER" id="PTHR47767:SF1">
    <property type="entry name" value="ADHESION G PROTEIN-COUPLED RECEPTOR G7"/>
    <property type="match status" value="1"/>
</dbReference>
<dbReference type="SMART" id="SM00303">
    <property type="entry name" value="GPS"/>
    <property type="match status" value="1"/>
</dbReference>
<dbReference type="GeneID" id="110977874"/>
<dbReference type="KEGG" id="aplc:110977874"/>
<keyword evidence="4 7" id="KW-0472">Membrane</keyword>
<feature type="transmembrane region" description="Helical" evidence="7">
    <location>
        <begin position="1203"/>
        <end position="1225"/>
    </location>
</feature>
<dbReference type="GO" id="GO:0016020">
    <property type="term" value="C:membrane"/>
    <property type="evidence" value="ECO:0007669"/>
    <property type="project" value="UniProtKB-SubCell"/>
</dbReference>
<keyword evidence="8" id="KW-0732">Signal</keyword>
<feature type="transmembrane region" description="Helical" evidence="7">
    <location>
        <begin position="1161"/>
        <end position="1183"/>
    </location>
</feature>
<name>A0A8B7Y4G6_ACAPL</name>
<protein>
    <submittedName>
        <fullName evidence="12 13">Uncharacterized protein LOC110977874 isoform X1</fullName>
    </submittedName>
</protein>
<evidence type="ECO:0000313" key="13">
    <source>
        <dbReference type="RefSeq" id="XP_022088078.1"/>
    </source>
</evidence>
<dbReference type="OMA" id="HYENNDI"/>
<evidence type="ECO:0000259" key="10">
    <source>
        <dbReference type="PROSITE" id="PS50261"/>
    </source>
</evidence>
<dbReference type="Pfam" id="PF00002">
    <property type="entry name" value="7tm_2"/>
    <property type="match status" value="1"/>
</dbReference>
<dbReference type="InterPro" id="IPR000832">
    <property type="entry name" value="GPCR_2_secretin-like"/>
</dbReference>
<proteinExistence type="predicted"/>
<dbReference type="RefSeq" id="XP_022088079.1">
    <property type="nucleotide sequence ID" value="XM_022232387.1"/>
</dbReference>
<dbReference type="Proteomes" id="UP000694845">
    <property type="component" value="Unplaced"/>
</dbReference>
<evidence type="ECO:0000256" key="7">
    <source>
        <dbReference type="SAM" id="Phobius"/>
    </source>
</evidence>